<reference evidence="1" key="1">
    <citation type="submission" date="2021-05" db="EMBL/GenBank/DDBJ databases">
        <authorList>
            <person name="Pan Q."/>
            <person name="Jouanno E."/>
            <person name="Zahm M."/>
            <person name="Klopp C."/>
            <person name="Cabau C."/>
            <person name="Louis A."/>
            <person name="Berthelot C."/>
            <person name="Parey E."/>
            <person name="Roest Crollius H."/>
            <person name="Montfort J."/>
            <person name="Robinson-Rechavi M."/>
            <person name="Bouchez O."/>
            <person name="Lampietro C."/>
            <person name="Lopez Roques C."/>
            <person name="Donnadieu C."/>
            <person name="Postlethwait J."/>
            <person name="Bobe J."/>
            <person name="Dillon D."/>
            <person name="Chandos A."/>
            <person name="von Hippel F."/>
            <person name="Guiguen Y."/>
        </authorList>
    </citation>
    <scope>NUCLEOTIDE SEQUENCE</scope>
    <source>
        <strain evidence="1">YG-Jan2019</strain>
    </source>
</reference>
<accession>A0ACC2GWL4</accession>
<protein>
    <submittedName>
        <fullName evidence="1">Uncharacterized protein</fullName>
    </submittedName>
</protein>
<keyword evidence="2" id="KW-1185">Reference proteome</keyword>
<sequence length="137" mass="15414">MIWFLVLLLLSWNPFARHQQGALLGQHTAALQELRSGLQSLTTSISALQQRLETTEPRQVPTPSSDHPERSPTTGLDREPWIPAPERGEGTESHADTIITDQCVIRTVLWRVEEEVRAAQQQDPGWVPLAASSYRRV</sequence>
<name>A0ACC2GWL4_DALPE</name>
<evidence type="ECO:0000313" key="2">
    <source>
        <dbReference type="Proteomes" id="UP001157502"/>
    </source>
</evidence>
<gene>
    <name evidence="1" type="ORF">DPEC_G00096920</name>
</gene>
<proteinExistence type="predicted"/>
<organism evidence="1 2">
    <name type="scientific">Dallia pectoralis</name>
    <name type="common">Alaska blackfish</name>
    <dbReference type="NCBI Taxonomy" id="75939"/>
    <lineage>
        <taxon>Eukaryota</taxon>
        <taxon>Metazoa</taxon>
        <taxon>Chordata</taxon>
        <taxon>Craniata</taxon>
        <taxon>Vertebrata</taxon>
        <taxon>Euteleostomi</taxon>
        <taxon>Actinopterygii</taxon>
        <taxon>Neopterygii</taxon>
        <taxon>Teleostei</taxon>
        <taxon>Protacanthopterygii</taxon>
        <taxon>Esociformes</taxon>
        <taxon>Umbridae</taxon>
        <taxon>Dallia</taxon>
    </lineage>
</organism>
<dbReference type="EMBL" id="CM055735">
    <property type="protein sequence ID" value="KAJ8007703.1"/>
    <property type="molecule type" value="Genomic_DNA"/>
</dbReference>
<evidence type="ECO:0000313" key="1">
    <source>
        <dbReference type="EMBL" id="KAJ8007703.1"/>
    </source>
</evidence>
<comment type="caution">
    <text evidence="1">The sequence shown here is derived from an EMBL/GenBank/DDBJ whole genome shotgun (WGS) entry which is preliminary data.</text>
</comment>
<dbReference type="Proteomes" id="UP001157502">
    <property type="component" value="Chromosome 8"/>
</dbReference>